<reference evidence="5 6" key="1">
    <citation type="submission" date="2019-02" db="EMBL/GenBank/DDBJ databases">
        <title>Deep-cultivation of Planctomycetes and their phenomic and genomic characterization uncovers novel biology.</title>
        <authorList>
            <person name="Wiegand S."/>
            <person name="Jogler M."/>
            <person name="Boedeker C."/>
            <person name="Pinto D."/>
            <person name="Vollmers J."/>
            <person name="Rivas-Marin E."/>
            <person name="Kohn T."/>
            <person name="Peeters S.H."/>
            <person name="Heuer A."/>
            <person name="Rast P."/>
            <person name="Oberbeckmann S."/>
            <person name="Bunk B."/>
            <person name="Jeske O."/>
            <person name="Meyerdierks A."/>
            <person name="Storesund J.E."/>
            <person name="Kallscheuer N."/>
            <person name="Luecker S."/>
            <person name="Lage O.M."/>
            <person name="Pohl T."/>
            <person name="Merkel B.J."/>
            <person name="Hornburger P."/>
            <person name="Mueller R.-W."/>
            <person name="Bruemmer F."/>
            <person name="Labrenz M."/>
            <person name="Spormann A.M."/>
            <person name="Op den Camp H."/>
            <person name="Overmann J."/>
            <person name="Amann R."/>
            <person name="Jetten M.S.M."/>
            <person name="Mascher T."/>
            <person name="Medema M.H."/>
            <person name="Devos D.P."/>
            <person name="Kaster A.-K."/>
            <person name="Ovreas L."/>
            <person name="Rohde M."/>
            <person name="Galperin M.Y."/>
            <person name="Jogler C."/>
        </authorList>
    </citation>
    <scope>NUCLEOTIDE SEQUENCE [LARGE SCALE GENOMIC DNA]</scope>
    <source>
        <strain evidence="5 6">Pla175</strain>
    </source>
</reference>
<proteinExistence type="predicted"/>
<keyword evidence="6" id="KW-1185">Reference proteome</keyword>
<dbReference type="Pfam" id="PF00005">
    <property type="entry name" value="ABC_tran"/>
    <property type="match status" value="1"/>
</dbReference>
<dbReference type="EC" id="3.6.3.-" evidence="5"/>
<dbReference type="Proteomes" id="UP000317429">
    <property type="component" value="Chromosome"/>
</dbReference>
<dbReference type="KEGG" id="pnd:Pla175_02220"/>
<keyword evidence="3 5" id="KW-0067">ATP-binding</keyword>
<dbReference type="CDD" id="cd03230">
    <property type="entry name" value="ABC_DR_subfamily_A"/>
    <property type="match status" value="1"/>
</dbReference>
<protein>
    <submittedName>
        <fullName evidence="5">Cobalt import ATP-binding protein CbiO</fullName>
        <ecNumber evidence="5">3.6.3.-</ecNumber>
    </submittedName>
</protein>
<evidence type="ECO:0000259" key="4">
    <source>
        <dbReference type="PROSITE" id="PS50893"/>
    </source>
</evidence>
<dbReference type="PANTHER" id="PTHR42939:SF1">
    <property type="entry name" value="ABC TRANSPORTER ATP-BINDING PROTEIN ALBC-RELATED"/>
    <property type="match status" value="1"/>
</dbReference>
<keyword evidence="1" id="KW-0813">Transport</keyword>
<dbReference type="RefSeq" id="WP_145280484.1">
    <property type="nucleotide sequence ID" value="NZ_CP036291.1"/>
</dbReference>
<dbReference type="PANTHER" id="PTHR42939">
    <property type="entry name" value="ABC TRANSPORTER ATP-BINDING PROTEIN ALBC-RELATED"/>
    <property type="match status" value="1"/>
</dbReference>
<dbReference type="GO" id="GO:0016887">
    <property type="term" value="F:ATP hydrolysis activity"/>
    <property type="evidence" value="ECO:0007669"/>
    <property type="project" value="InterPro"/>
</dbReference>
<dbReference type="InterPro" id="IPR051782">
    <property type="entry name" value="ABC_Transporter_VariousFunc"/>
</dbReference>
<evidence type="ECO:0000256" key="2">
    <source>
        <dbReference type="ARBA" id="ARBA00022741"/>
    </source>
</evidence>
<keyword evidence="5" id="KW-0378">Hydrolase</keyword>
<evidence type="ECO:0000313" key="6">
    <source>
        <dbReference type="Proteomes" id="UP000317429"/>
    </source>
</evidence>
<dbReference type="PROSITE" id="PS50893">
    <property type="entry name" value="ABC_TRANSPORTER_2"/>
    <property type="match status" value="1"/>
</dbReference>
<dbReference type="InterPro" id="IPR003439">
    <property type="entry name" value="ABC_transporter-like_ATP-bd"/>
</dbReference>
<name>A0A518D5X9_9BACT</name>
<evidence type="ECO:0000313" key="5">
    <source>
        <dbReference type="EMBL" id="QDU86869.1"/>
    </source>
</evidence>
<dbReference type="SMART" id="SM00382">
    <property type="entry name" value="AAA"/>
    <property type="match status" value="1"/>
</dbReference>
<evidence type="ECO:0000256" key="3">
    <source>
        <dbReference type="ARBA" id="ARBA00022840"/>
    </source>
</evidence>
<dbReference type="EMBL" id="CP036291">
    <property type="protein sequence ID" value="QDU86869.1"/>
    <property type="molecule type" value="Genomic_DNA"/>
</dbReference>
<dbReference type="InterPro" id="IPR003593">
    <property type="entry name" value="AAA+_ATPase"/>
</dbReference>
<dbReference type="OrthoDB" id="260707at2"/>
<organism evidence="5 6">
    <name type="scientific">Pirellulimonas nuda</name>
    <dbReference type="NCBI Taxonomy" id="2528009"/>
    <lineage>
        <taxon>Bacteria</taxon>
        <taxon>Pseudomonadati</taxon>
        <taxon>Planctomycetota</taxon>
        <taxon>Planctomycetia</taxon>
        <taxon>Pirellulales</taxon>
        <taxon>Lacipirellulaceae</taxon>
        <taxon>Pirellulimonas</taxon>
    </lineage>
</organism>
<accession>A0A518D5X9</accession>
<keyword evidence="2" id="KW-0547">Nucleotide-binding</keyword>
<dbReference type="Gene3D" id="3.40.50.300">
    <property type="entry name" value="P-loop containing nucleotide triphosphate hydrolases"/>
    <property type="match status" value="1"/>
</dbReference>
<sequence>MIRVHDLTHHYGVRPVLRDISMDVQTGELVVLLGPNGMGKSTLLGCLAGVLWPQRGYVEFDGVRRRQSAREEYDLRRRCYYLPDDAWLPLARTGREFLIAVGRLYGVDYLRLFEHADRLLTLFHLIEQGDSPIQNYSTGQRKKIALASALIAETPYLLMDEPFSGGLDPAGIVALKGVLLGLRGDRGRTIVMTTPVPELVEELADRVGVIRGGELAAYDSVDALKRLADHDQSFETTLQELVDPDTRSNLEAYFAPLPGEDDA</sequence>
<gene>
    <name evidence="5" type="primary">cbiO</name>
    <name evidence="5" type="ORF">Pla175_02220</name>
</gene>
<dbReference type="GO" id="GO:0005524">
    <property type="term" value="F:ATP binding"/>
    <property type="evidence" value="ECO:0007669"/>
    <property type="project" value="UniProtKB-KW"/>
</dbReference>
<dbReference type="AlphaFoldDB" id="A0A518D5X9"/>
<dbReference type="InterPro" id="IPR027417">
    <property type="entry name" value="P-loop_NTPase"/>
</dbReference>
<dbReference type="SUPFAM" id="SSF52540">
    <property type="entry name" value="P-loop containing nucleoside triphosphate hydrolases"/>
    <property type="match status" value="1"/>
</dbReference>
<feature type="domain" description="ABC transporter" evidence="4">
    <location>
        <begin position="2"/>
        <end position="237"/>
    </location>
</feature>
<evidence type="ECO:0000256" key="1">
    <source>
        <dbReference type="ARBA" id="ARBA00022448"/>
    </source>
</evidence>